<keyword evidence="9 14" id="KW-0694">RNA-binding</keyword>
<comment type="subcellular location">
    <subcellularLocation>
        <location evidence="14">Cytoplasm</location>
    </subcellularLocation>
</comment>
<dbReference type="Gene3D" id="3.10.310.40">
    <property type="match status" value="1"/>
</dbReference>
<dbReference type="InterPro" id="IPR002318">
    <property type="entry name" value="Ala-tRNA-lgiase_IIc"/>
</dbReference>
<keyword evidence="2 14" id="KW-0963">Cytoplasm</keyword>
<evidence type="ECO:0000256" key="3">
    <source>
        <dbReference type="ARBA" id="ARBA00022555"/>
    </source>
</evidence>
<keyword evidence="6 14" id="KW-0547">Nucleotide-binding</keyword>
<comment type="cofactor">
    <cofactor evidence="14">
        <name>Zn(2+)</name>
        <dbReference type="ChEBI" id="CHEBI:29105"/>
    </cofactor>
    <text evidence="14">Binds 1 zinc ion per subunit.</text>
</comment>
<reference evidence="16" key="1">
    <citation type="journal article" date="2021" name="PeerJ">
        <title>Extensive microbial diversity within the chicken gut microbiome revealed by metagenomics and culture.</title>
        <authorList>
            <person name="Gilroy R."/>
            <person name="Ravi A."/>
            <person name="Getino M."/>
            <person name="Pursley I."/>
            <person name="Horton D.L."/>
            <person name="Alikhan N.F."/>
            <person name="Baker D."/>
            <person name="Gharbi K."/>
            <person name="Hall N."/>
            <person name="Watson M."/>
            <person name="Adriaenssens E.M."/>
            <person name="Foster-Nyarko E."/>
            <person name="Jarju S."/>
            <person name="Secka A."/>
            <person name="Antonio M."/>
            <person name="Oren A."/>
            <person name="Chaudhuri R.R."/>
            <person name="La Ragione R."/>
            <person name="Hildebrand F."/>
            <person name="Pallen M.J."/>
        </authorList>
    </citation>
    <scope>NUCLEOTIDE SEQUENCE</scope>
    <source>
        <strain evidence="16">A5-1222</strain>
    </source>
</reference>
<reference evidence="16" key="2">
    <citation type="submission" date="2021-04" db="EMBL/GenBank/DDBJ databases">
        <authorList>
            <person name="Gilroy R."/>
        </authorList>
    </citation>
    <scope>NUCLEOTIDE SEQUENCE</scope>
    <source>
        <strain evidence="16">A5-1222</strain>
    </source>
</reference>
<comment type="catalytic activity">
    <reaction evidence="13 14">
        <text>tRNA(Ala) + L-alanine + ATP = L-alanyl-tRNA(Ala) + AMP + diphosphate</text>
        <dbReference type="Rhea" id="RHEA:12540"/>
        <dbReference type="Rhea" id="RHEA-COMP:9657"/>
        <dbReference type="Rhea" id="RHEA-COMP:9923"/>
        <dbReference type="ChEBI" id="CHEBI:30616"/>
        <dbReference type="ChEBI" id="CHEBI:33019"/>
        <dbReference type="ChEBI" id="CHEBI:57972"/>
        <dbReference type="ChEBI" id="CHEBI:78442"/>
        <dbReference type="ChEBI" id="CHEBI:78497"/>
        <dbReference type="ChEBI" id="CHEBI:456215"/>
        <dbReference type="EC" id="6.1.1.7"/>
    </reaction>
</comment>
<dbReference type="GO" id="GO:0006419">
    <property type="term" value="P:alanyl-tRNA aminoacylation"/>
    <property type="evidence" value="ECO:0007669"/>
    <property type="project" value="UniProtKB-UniRule"/>
</dbReference>
<evidence type="ECO:0000256" key="10">
    <source>
        <dbReference type="ARBA" id="ARBA00022917"/>
    </source>
</evidence>
<comment type="similarity">
    <text evidence="1 14">Belongs to the class-II aminoacyl-tRNA synthetase family.</text>
</comment>
<keyword evidence="5 14" id="KW-0479">Metal-binding</keyword>
<evidence type="ECO:0000256" key="11">
    <source>
        <dbReference type="ARBA" id="ARBA00023146"/>
    </source>
</evidence>
<sequence length="893" mass="103546">MKKMTSIEIRKSWIKYFEKHQHTFVPSKSLVPENDPSLLWINSGVATLKDYFSGKKNPPSPRLVNSQKAIRTNDFFNVGITSRHHTFFEMLGNFSIGDYFKKEAIELAFNLLVKEWEIDPNLLWITVFEDDLDSYNKWIELGIKESQIIKCNSDRNFWDVGMGPCGPCTEIHYDRGEKYDPQKLGSKLILEDIENDRYVEIWNIVFSQFNNDGNNNYTELARKNIDTGAGLERLASISQDVPTNFDTDLFLPIIRSIEKYSEYKYDVNAYFTKDEDQTKINFAYRVISDHLRASVFSISDGVIPSNKERGYILRRLLRRLLVYIHNLKINNLNWLIDSIESIIQVMGEFYTTLSNEKNRIIKTIEKEISLFEITLKHGMKILESSINNQNIDANTTFKLVTTYGFPIELINEFANKKGVIVDINGFEKLYEEHQKISNSNKNSVGMEKQNSALLNLNCESKFLYESTELDSKIIKLFNDNFEEVDQLNNEDGYLIVETTPFYATSGGQIHDTGYINEFYVDNVFKAPTFQHVHHVKEATLKVNENVHLAINLENRRKNAAHHSSEHILQAALKNIIDENIKQKGAFKSPEKLTFDFQLDYKLSNQQLDAIETWINNYINKQYQVDVMFMNLEEAKSKNVIGYFEDVYKKIDGPLRVIKIGDKSMELCGGTHVNNTKDIEEFRIINLISKGSGMWRIEGISTQDNIETFKQEQLMNLKNILNNLEIDFNKNNFNINEVNDLLQKYSTLLTNSHLYEYPNIFNMLNNDINKIKNEQMNKNNLNEVKNIKNLYEEQIGKYKYIDINNVNDKSITMALEELTNEDKSGIYFLTTISNNKLQYFIATNKSNNINLNDFAKKINLIIEGKGGGKPYFVRGGSSFIDKKQLLIDFIKNQG</sequence>
<evidence type="ECO:0000256" key="5">
    <source>
        <dbReference type="ARBA" id="ARBA00022723"/>
    </source>
</evidence>
<dbReference type="SUPFAM" id="SSF50447">
    <property type="entry name" value="Translation proteins"/>
    <property type="match status" value="1"/>
</dbReference>
<dbReference type="PANTHER" id="PTHR11777">
    <property type="entry name" value="ALANYL-TRNA SYNTHETASE"/>
    <property type="match status" value="1"/>
</dbReference>
<dbReference type="InterPro" id="IPR003156">
    <property type="entry name" value="DHHA1_dom"/>
</dbReference>
<evidence type="ECO:0000259" key="15">
    <source>
        <dbReference type="PROSITE" id="PS50860"/>
    </source>
</evidence>
<feature type="binding site" evidence="14">
    <location>
        <position position="667"/>
    </location>
    <ligand>
        <name>Zn(2+)</name>
        <dbReference type="ChEBI" id="CHEBI:29105"/>
    </ligand>
</feature>
<evidence type="ECO:0000313" key="16">
    <source>
        <dbReference type="EMBL" id="MBU3830621.1"/>
    </source>
</evidence>
<feature type="binding site" evidence="14">
    <location>
        <position position="562"/>
    </location>
    <ligand>
        <name>Zn(2+)</name>
        <dbReference type="ChEBI" id="CHEBI:29105"/>
    </ligand>
</feature>
<dbReference type="InterPro" id="IPR009000">
    <property type="entry name" value="Transl_B-barrel_sf"/>
</dbReference>
<dbReference type="CDD" id="cd00673">
    <property type="entry name" value="AlaRS_core"/>
    <property type="match status" value="1"/>
</dbReference>
<dbReference type="Proteomes" id="UP000824247">
    <property type="component" value="Unassembled WGS sequence"/>
</dbReference>
<keyword evidence="10 14" id="KW-0648">Protein biosynthesis</keyword>
<proteinExistence type="inferred from homology"/>
<dbReference type="PRINTS" id="PR00980">
    <property type="entry name" value="TRNASYNTHALA"/>
</dbReference>
<dbReference type="SUPFAM" id="SSF55186">
    <property type="entry name" value="ThrRS/AlaRS common domain"/>
    <property type="match status" value="1"/>
</dbReference>
<comment type="domain">
    <text evidence="14">Consists of three domains; the N-terminal catalytic domain, the editing domain and the C-terminal C-Ala domain. The editing domain removes incorrectly charged amino acids, while the C-Ala domain, along with tRNA(Ala), serves as a bridge to cooperatively bring together the editing and aminoacylation centers thus stimulating deacylation of misacylated tRNAs.</text>
</comment>
<keyword evidence="7 14" id="KW-0862">Zinc</keyword>
<organism evidence="16 17">
    <name type="scientific">Candidatus Ureaplasma intestinipullorum</name>
    <dbReference type="NCBI Taxonomy" id="2838770"/>
    <lineage>
        <taxon>Bacteria</taxon>
        <taxon>Bacillati</taxon>
        <taxon>Mycoplasmatota</taxon>
        <taxon>Mycoplasmoidales</taxon>
        <taxon>Mycoplasmoidaceae</taxon>
        <taxon>Ureaplasma</taxon>
    </lineage>
</organism>
<protein>
    <recommendedName>
        <fullName evidence="14">Alanine--tRNA ligase</fullName>
        <ecNumber evidence="14">6.1.1.7</ecNumber>
    </recommendedName>
    <alternativeName>
        <fullName evidence="14">Alanyl-tRNA synthetase</fullName>
        <shortName evidence="14">AlaRS</shortName>
    </alternativeName>
</protein>
<comment type="caution">
    <text evidence="16">The sequence shown here is derived from an EMBL/GenBank/DDBJ whole genome shotgun (WGS) entry which is preliminary data.</text>
</comment>
<dbReference type="Pfam" id="PF07973">
    <property type="entry name" value="tRNA_SAD"/>
    <property type="match status" value="1"/>
</dbReference>
<dbReference type="Pfam" id="PF02272">
    <property type="entry name" value="DHHA1"/>
    <property type="match status" value="1"/>
</dbReference>
<dbReference type="Pfam" id="PF01411">
    <property type="entry name" value="tRNA-synt_2c"/>
    <property type="match status" value="1"/>
</dbReference>
<evidence type="ECO:0000256" key="1">
    <source>
        <dbReference type="ARBA" id="ARBA00008226"/>
    </source>
</evidence>
<evidence type="ECO:0000256" key="6">
    <source>
        <dbReference type="ARBA" id="ARBA00022741"/>
    </source>
</evidence>
<dbReference type="InterPro" id="IPR018164">
    <property type="entry name" value="Ala-tRNA-synth_IIc_N"/>
</dbReference>
<dbReference type="PANTHER" id="PTHR11777:SF9">
    <property type="entry name" value="ALANINE--TRNA LIGASE, CYTOPLASMIC"/>
    <property type="match status" value="1"/>
</dbReference>
<comment type="function">
    <text evidence="12 14">Catalyzes the attachment of alanine to tRNA(Ala) in a two-step reaction: alanine is first activated by ATP to form Ala-AMP and then transferred to the acceptor end of tRNA(Ala). Also edits incorrectly charged Ser-tRNA(Ala) and Gly-tRNA(Ala) via its editing domain.</text>
</comment>
<keyword evidence="4 14" id="KW-0436">Ligase</keyword>
<dbReference type="SUPFAM" id="SSF101353">
    <property type="entry name" value="Putative anticodon-binding domain of alanyl-tRNA synthetase (AlaRS)"/>
    <property type="match status" value="1"/>
</dbReference>
<dbReference type="InterPro" id="IPR018162">
    <property type="entry name" value="Ala-tRNA-ligase_IIc_anticod-bd"/>
</dbReference>
<evidence type="ECO:0000256" key="7">
    <source>
        <dbReference type="ARBA" id="ARBA00022833"/>
    </source>
</evidence>
<dbReference type="GO" id="GO:0005524">
    <property type="term" value="F:ATP binding"/>
    <property type="evidence" value="ECO:0007669"/>
    <property type="project" value="UniProtKB-UniRule"/>
</dbReference>
<dbReference type="Gene3D" id="3.30.930.10">
    <property type="entry name" value="Bira Bifunctional Protein, Domain 2"/>
    <property type="match status" value="1"/>
</dbReference>
<keyword evidence="3 14" id="KW-0820">tRNA-binding</keyword>
<dbReference type="SUPFAM" id="SSF55681">
    <property type="entry name" value="Class II aaRS and biotin synthetases"/>
    <property type="match status" value="1"/>
</dbReference>
<dbReference type="GO" id="GO:0008270">
    <property type="term" value="F:zinc ion binding"/>
    <property type="evidence" value="ECO:0007669"/>
    <property type="project" value="UniProtKB-UniRule"/>
</dbReference>
<dbReference type="FunFam" id="3.30.930.10:FF:000046">
    <property type="entry name" value="Alanine--tRNA ligase"/>
    <property type="match status" value="1"/>
</dbReference>
<accession>A0A9E2KUX2</accession>
<dbReference type="PROSITE" id="PS50860">
    <property type="entry name" value="AA_TRNA_LIGASE_II_ALA"/>
    <property type="match status" value="1"/>
</dbReference>
<dbReference type="InterPro" id="IPR018163">
    <property type="entry name" value="Thr/Ala-tRNA-synth_IIc_edit"/>
</dbReference>
<dbReference type="AlphaFoldDB" id="A0A9E2KUX2"/>
<evidence type="ECO:0000256" key="14">
    <source>
        <dbReference type="HAMAP-Rule" id="MF_00036"/>
    </source>
</evidence>
<dbReference type="InterPro" id="IPR023033">
    <property type="entry name" value="Ala_tRNA_ligase_euk/bac"/>
</dbReference>
<evidence type="ECO:0000256" key="4">
    <source>
        <dbReference type="ARBA" id="ARBA00022598"/>
    </source>
</evidence>
<dbReference type="SMART" id="SM00863">
    <property type="entry name" value="tRNA_SAD"/>
    <property type="match status" value="1"/>
</dbReference>
<evidence type="ECO:0000256" key="9">
    <source>
        <dbReference type="ARBA" id="ARBA00022884"/>
    </source>
</evidence>
<dbReference type="InterPro" id="IPR018165">
    <property type="entry name" value="Ala-tRNA-synth_IIc_core"/>
</dbReference>
<evidence type="ECO:0000256" key="12">
    <source>
        <dbReference type="ARBA" id="ARBA00024779"/>
    </source>
</evidence>
<dbReference type="EC" id="6.1.1.7" evidence="14"/>
<feature type="binding site" evidence="14">
    <location>
        <position position="671"/>
    </location>
    <ligand>
        <name>Zn(2+)</name>
        <dbReference type="ChEBI" id="CHEBI:29105"/>
    </ligand>
</feature>
<dbReference type="InterPro" id="IPR050058">
    <property type="entry name" value="Ala-tRNA_ligase"/>
</dbReference>
<evidence type="ECO:0000256" key="2">
    <source>
        <dbReference type="ARBA" id="ARBA00022490"/>
    </source>
</evidence>
<keyword evidence="11 14" id="KW-0030">Aminoacyl-tRNA synthetase</keyword>
<dbReference type="GO" id="GO:0000049">
    <property type="term" value="F:tRNA binding"/>
    <property type="evidence" value="ECO:0007669"/>
    <property type="project" value="UniProtKB-KW"/>
</dbReference>
<evidence type="ECO:0000256" key="8">
    <source>
        <dbReference type="ARBA" id="ARBA00022840"/>
    </source>
</evidence>
<dbReference type="Gene3D" id="2.40.30.130">
    <property type="match status" value="1"/>
</dbReference>
<keyword evidence="8 14" id="KW-0067">ATP-binding</keyword>
<dbReference type="FunFam" id="3.30.980.10:FF:000004">
    <property type="entry name" value="Alanine--tRNA ligase, cytoplasmic"/>
    <property type="match status" value="1"/>
</dbReference>
<dbReference type="InterPro" id="IPR045864">
    <property type="entry name" value="aa-tRNA-synth_II/BPL/LPL"/>
</dbReference>
<dbReference type="Gene3D" id="3.30.980.10">
    <property type="entry name" value="Threonyl-trna Synthetase, Chain A, domain 2"/>
    <property type="match status" value="1"/>
</dbReference>
<evidence type="ECO:0000313" key="17">
    <source>
        <dbReference type="Proteomes" id="UP000824247"/>
    </source>
</evidence>
<evidence type="ECO:0000256" key="13">
    <source>
        <dbReference type="ARBA" id="ARBA00048300"/>
    </source>
</evidence>
<dbReference type="GO" id="GO:0002161">
    <property type="term" value="F:aminoacyl-tRNA deacylase activity"/>
    <property type="evidence" value="ECO:0007669"/>
    <property type="project" value="TreeGrafter"/>
</dbReference>
<gene>
    <name evidence="14 16" type="primary">alaS</name>
    <name evidence="16" type="ORF">H9897_00450</name>
</gene>
<dbReference type="Gene3D" id="3.30.54.20">
    <property type="match status" value="1"/>
</dbReference>
<dbReference type="NCBIfam" id="TIGR00344">
    <property type="entry name" value="alaS"/>
    <property type="match status" value="1"/>
</dbReference>
<feature type="binding site" evidence="14">
    <location>
        <position position="566"/>
    </location>
    <ligand>
        <name>Zn(2+)</name>
        <dbReference type="ChEBI" id="CHEBI:29105"/>
    </ligand>
</feature>
<dbReference type="HAMAP" id="MF_00036_B">
    <property type="entry name" value="Ala_tRNA_synth_B"/>
    <property type="match status" value="1"/>
</dbReference>
<dbReference type="InterPro" id="IPR012947">
    <property type="entry name" value="tRNA_SAD"/>
</dbReference>
<name>A0A9E2KUX2_9BACT</name>
<dbReference type="EMBL" id="JAHLFM010000008">
    <property type="protein sequence ID" value="MBU3830621.1"/>
    <property type="molecule type" value="Genomic_DNA"/>
</dbReference>
<dbReference type="GO" id="GO:0004813">
    <property type="term" value="F:alanine-tRNA ligase activity"/>
    <property type="evidence" value="ECO:0007669"/>
    <property type="project" value="UniProtKB-UniRule"/>
</dbReference>
<feature type="domain" description="Alanyl-transfer RNA synthetases family profile" evidence="15">
    <location>
        <begin position="4"/>
        <end position="710"/>
    </location>
</feature>
<dbReference type="GO" id="GO:0005829">
    <property type="term" value="C:cytosol"/>
    <property type="evidence" value="ECO:0007669"/>
    <property type="project" value="TreeGrafter"/>
</dbReference>